<evidence type="ECO:0000313" key="3">
    <source>
        <dbReference type="EMBL" id="KAG1326764.1"/>
    </source>
</evidence>
<reference evidence="3" key="1">
    <citation type="journal article" date="2017" name="Gigascience">
        <title>The genome draft of coconut (Cocos nucifera).</title>
        <authorList>
            <person name="Xiao Y."/>
            <person name="Xu P."/>
            <person name="Fan H."/>
            <person name="Baudouin L."/>
            <person name="Xia W."/>
            <person name="Bocs S."/>
            <person name="Xu J."/>
            <person name="Li Q."/>
            <person name="Guo A."/>
            <person name="Zhou L."/>
            <person name="Li J."/>
            <person name="Wu Y."/>
            <person name="Ma Z."/>
            <person name="Armero A."/>
            <person name="Issali A.E."/>
            <person name="Liu N."/>
            <person name="Peng M."/>
            <person name="Yang Y."/>
        </authorList>
    </citation>
    <scope>NUCLEOTIDE SEQUENCE</scope>
    <source>
        <tissue evidence="3">Spear leaf of Hainan Tall coconut</tissue>
    </source>
</reference>
<feature type="domain" description="Gfo/Idh/MocA-like oxidoreductase C-terminal" evidence="2">
    <location>
        <begin position="149"/>
        <end position="292"/>
    </location>
</feature>
<dbReference type="EMBL" id="CM017872">
    <property type="protein sequence ID" value="KAG1326764.1"/>
    <property type="molecule type" value="Genomic_DNA"/>
</dbReference>
<keyword evidence="4" id="KW-1185">Reference proteome</keyword>
<dbReference type="PANTHER" id="PTHR42840:SF5">
    <property type="entry name" value="NAD(P)-BINDING ROSSMANN-FOLD SUPERFAMILY PROTEIN"/>
    <property type="match status" value="1"/>
</dbReference>
<accession>A0A8K0HV90</accession>
<proteinExistence type="predicted"/>
<dbReference type="GO" id="GO:0005737">
    <property type="term" value="C:cytoplasm"/>
    <property type="evidence" value="ECO:0007669"/>
    <property type="project" value="TreeGrafter"/>
</dbReference>
<evidence type="ECO:0000313" key="4">
    <source>
        <dbReference type="Proteomes" id="UP000797356"/>
    </source>
</evidence>
<dbReference type="Gene3D" id="3.40.50.720">
    <property type="entry name" value="NAD(P)-binding Rossmann-like Domain"/>
    <property type="match status" value="1"/>
</dbReference>
<feature type="domain" description="Gfo/Idh/MocA-like oxidoreductase N-terminal" evidence="1">
    <location>
        <begin position="11"/>
        <end position="108"/>
    </location>
</feature>
<name>A0A8K0HV90_COCNU</name>
<dbReference type="GO" id="GO:0006740">
    <property type="term" value="P:NADPH regeneration"/>
    <property type="evidence" value="ECO:0007669"/>
    <property type="project" value="TreeGrafter"/>
</dbReference>
<dbReference type="SUPFAM" id="SSF55347">
    <property type="entry name" value="Glyceraldehyde-3-phosphate dehydrogenase-like, C-terminal domain"/>
    <property type="match status" value="1"/>
</dbReference>
<dbReference type="Pfam" id="PF01408">
    <property type="entry name" value="GFO_IDH_MocA"/>
    <property type="match status" value="1"/>
</dbReference>
<dbReference type="OrthoDB" id="64915at2759"/>
<protein>
    <submittedName>
        <fullName evidence="3">Oxidoreductase</fullName>
    </submittedName>
</protein>
<dbReference type="Pfam" id="PF02894">
    <property type="entry name" value="GFO_IDH_MocA_C"/>
    <property type="match status" value="1"/>
</dbReference>
<dbReference type="InterPro" id="IPR004104">
    <property type="entry name" value="Gfo/Idh/MocA-like_OxRdtase_C"/>
</dbReference>
<evidence type="ECO:0000259" key="2">
    <source>
        <dbReference type="Pfam" id="PF02894"/>
    </source>
</evidence>
<sequence length="300" mass="33035">MAAPDVMLPQIAIIGAGTFVRTQYIPRLREIADHVIIKAIWSRSEESAKAAVELARDFVPKVECKWGDSGLDDIIQDSSIKGVAVVLAGQVQVDISLKMLRMGKHVIQVTLSDNTFFSKLNNVKKCCYKNMWNDYTSECYNRPKIVGCEITAVSAIARHVDMALPPPDNLSALFQLENGCAGVFVMVVSSTSPKIYWRVDGSNGTVQIERGSDNGQHGYTVLLYKADGHCQRTFHPFSGVNEELKAFVHDIMQATTKEGVAGQKAEPRSSYVEGARDVAVLEAMLESSRKQGAQVHVKKF</sequence>
<organism evidence="3 4">
    <name type="scientific">Cocos nucifera</name>
    <name type="common">Coconut palm</name>
    <dbReference type="NCBI Taxonomy" id="13894"/>
    <lineage>
        <taxon>Eukaryota</taxon>
        <taxon>Viridiplantae</taxon>
        <taxon>Streptophyta</taxon>
        <taxon>Embryophyta</taxon>
        <taxon>Tracheophyta</taxon>
        <taxon>Spermatophyta</taxon>
        <taxon>Magnoliopsida</taxon>
        <taxon>Liliopsida</taxon>
        <taxon>Arecaceae</taxon>
        <taxon>Arecoideae</taxon>
        <taxon>Cocoseae</taxon>
        <taxon>Attaleinae</taxon>
        <taxon>Cocos</taxon>
    </lineage>
</organism>
<dbReference type="SUPFAM" id="SSF51735">
    <property type="entry name" value="NAD(P)-binding Rossmann-fold domains"/>
    <property type="match status" value="1"/>
</dbReference>
<dbReference type="Proteomes" id="UP000797356">
    <property type="component" value="Chromosome 1"/>
</dbReference>
<comment type="caution">
    <text evidence="3">The sequence shown here is derived from an EMBL/GenBank/DDBJ whole genome shotgun (WGS) entry which is preliminary data.</text>
</comment>
<dbReference type="GO" id="GO:0000166">
    <property type="term" value="F:nucleotide binding"/>
    <property type="evidence" value="ECO:0007669"/>
    <property type="project" value="InterPro"/>
</dbReference>
<dbReference type="PANTHER" id="PTHR42840">
    <property type="entry name" value="NAD(P)-BINDING ROSSMANN-FOLD SUPERFAMILY PROTEIN-RELATED"/>
    <property type="match status" value="1"/>
</dbReference>
<dbReference type="InterPro" id="IPR000683">
    <property type="entry name" value="Gfo/Idh/MocA-like_OxRdtase_N"/>
</dbReference>
<dbReference type="AlphaFoldDB" id="A0A8K0HV90"/>
<reference evidence="3" key="2">
    <citation type="submission" date="2019-07" db="EMBL/GenBank/DDBJ databases">
        <authorList>
            <person name="Yang Y."/>
            <person name="Bocs S."/>
            <person name="Baudouin L."/>
        </authorList>
    </citation>
    <scope>NUCLEOTIDE SEQUENCE</scope>
    <source>
        <tissue evidence="3">Spear leaf of Hainan Tall coconut</tissue>
    </source>
</reference>
<evidence type="ECO:0000259" key="1">
    <source>
        <dbReference type="Pfam" id="PF01408"/>
    </source>
</evidence>
<gene>
    <name evidence="3" type="ORF">COCNU_01G006980</name>
</gene>
<dbReference type="GO" id="GO:0016491">
    <property type="term" value="F:oxidoreductase activity"/>
    <property type="evidence" value="ECO:0007669"/>
    <property type="project" value="TreeGrafter"/>
</dbReference>
<dbReference type="InterPro" id="IPR036291">
    <property type="entry name" value="NAD(P)-bd_dom_sf"/>
</dbReference>
<dbReference type="Gene3D" id="3.30.360.10">
    <property type="entry name" value="Dihydrodipicolinate Reductase, domain 2"/>
    <property type="match status" value="1"/>
</dbReference>